<protein>
    <recommendedName>
        <fullName evidence="5">Gram-positive cocci surface proteins LPxTG domain-containing protein</fullName>
    </recommendedName>
</protein>
<name>A0A1H0F8W4_9ACTN</name>
<keyword evidence="2" id="KW-0732">Signal</keyword>
<dbReference type="EMBL" id="FNIC01000005">
    <property type="protein sequence ID" value="SDN91108.1"/>
    <property type="molecule type" value="Genomic_DNA"/>
</dbReference>
<proteinExistence type="predicted"/>
<keyword evidence="4" id="KW-1185">Reference proteome</keyword>
<evidence type="ECO:0000313" key="3">
    <source>
        <dbReference type="EMBL" id="SDN91108.1"/>
    </source>
</evidence>
<dbReference type="STRING" id="1005944.SAMN05192576_2965"/>
<reference evidence="3 4" key="1">
    <citation type="submission" date="2016-10" db="EMBL/GenBank/DDBJ databases">
        <authorList>
            <person name="de Groot N.N."/>
        </authorList>
    </citation>
    <scope>NUCLEOTIDE SEQUENCE [LARGE SCALE GENOMIC DNA]</scope>
    <source>
        <strain evidence="3 4">CGMCC 1.11147</strain>
    </source>
</reference>
<evidence type="ECO:0008006" key="5">
    <source>
        <dbReference type="Google" id="ProtNLM"/>
    </source>
</evidence>
<gene>
    <name evidence="3" type="ORF">SAMN05192576_2965</name>
</gene>
<evidence type="ECO:0000256" key="1">
    <source>
        <dbReference type="SAM" id="MobiDB-lite"/>
    </source>
</evidence>
<dbReference type="AlphaFoldDB" id="A0A1H0F8W4"/>
<organism evidence="3 4">
    <name type="scientific">Nocardioides szechwanensis</name>
    <dbReference type="NCBI Taxonomy" id="1005944"/>
    <lineage>
        <taxon>Bacteria</taxon>
        <taxon>Bacillati</taxon>
        <taxon>Actinomycetota</taxon>
        <taxon>Actinomycetes</taxon>
        <taxon>Propionibacteriales</taxon>
        <taxon>Nocardioidaceae</taxon>
        <taxon>Nocardioides</taxon>
    </lineage>
</organism>
<feature type="chain" id="PRO_5011575267" description="Gram-positive cocci surface proteins LPxTG domain-containing protein" evidence="2">
    <location>
        <begin position="27"/>
        <end position="369"/>
    </location>
</feature>
<evidence type="ECO:0000313" key="4">
    <source>
        <dbReference type="Proteomes" id="UP000199004"/>
    </source>
</evidence>
<feature type="signal peptide" evidence="2">
    <location>
        <begin position="1"/>
        <end position="26"/>
    </location>
</feature>
<dbReference type="Proteomes" id="UP000199004">
    <property type="component" value="Unassembled WGS sequence"/>
</dbReference>
<feature type="compositionally biased region" description="Polar residues" evidence="1">
    <location>
        <begin position="264"/>
        <end position="273"/>
    </location>
</feature>
<sequence length="369" mass="37934">MKIVLATAMSIVALAMTWIGASPASAHTPTFRADCAGVQVQATSYDAGQANKWTVTIDGVTQSGTFGSSFSQTFPVPQNGATTSWSASVVGFDGNYQGQDSGTVGPCGTVTPPPPTDVCVDLPGDQPTGTSCTPPPDVVRADSKNLEGCDVVLDGTTYGAGSLTYDEQYTDTFVFNTTTNTWDVVTDTTATITNTEFTPWSVQEQVANGCTEPSTQPPAIQTSESTNDVVCGQDVVVTTTVATTTPYVYDAQTNEWVLGEPQVNTTTSESPVTPEQCETDTGVSPETEENTVVVTNVVTNGVPTKTTTPQVPSFVDAGLTGSDTATPVLSASAATVAAAPSGNSSPMSGLLLLTGAALVLVGGLNPRRS</sequence>
<accession>A0A1H0F8W4</accession>
<evidence type="ECO:0000256" key="2">
    <source>
        <dbReference type="SAM" id="SignalP"/>
    </source>
</evidence>
<feature type="region of interest" description="Disordered" evidence="1">
    <location>
        <begin position="264"/>
        <end position="287"/>
    </location>
</feature>